<accession>A0A381DHJ7</accession>
<reference evidence="7 8" key="1">
    <citation type="submission" date="2018-06" db="EMBL/GenBank/DDBJ databases">
        <authorList>
            <consortium name="Pathogen Informatics"/>
            <person name="Doyle S."/>
        </authorList>
    </citation>
    <scope>NUCLEOTIDE SEQUENCE [LARGE SCALE GENOMIC DNA]</scope>
    <source>
        <strain evidence="7 8">NCTC12475</strain>
    </source>
</reference>
<comment type="catalytic activity">
    <reaction evidence="5">
        <text>Endonucleolytic cleavage of DNA to give specific double-stranded fragments with terminal 5'-phosphates.</text>
        <dbReference type="EC" id="3.1.21.4"/>
    </reaction>
</comment>
<dbReference type="Proteomes" id="UP000254920">
    <property type="component" value="Unassembled WGS sequence"/>
</dbReference>
<keyword evidence="2" id="KW-0680">Restriction system</keyword>
<evidence type="ECO:0000256" key="6">
    <source>
        <dbReference type="ARBA" id="ARBA00093790"/>
    </source>
</evidence>
<dbReference type="EMBL" id="UFVD01000001">
    <property type="protein sequence ID" value="SUX10063.1"/>
    <property type="molecule type" value="Genomic_DNA"/>
</dbReference>
<dbReference type="NCBIfam" id="NF045831">
    <property type="entry name" value="restrict_HinfI"/>
    <property type="match status" value="1"/>
</dbReference>
<sequence>MLNLDDILLSSIKKLIKNSTSDKKFKVIINKHKNKLHFIPFEYRVLGGILQSMNIQFGNFIEELMCGLVKNSGYEILTKYSGKKSNNFKISNKIDNLIDTYITNAQTKTNFDILKEFRTLQYQILNDKSIETINLRHDIDLLFKDKNNKIYYLEIKYNDDHDTGKFMDINRKFIKTYAYLVRELNQDIKPILFYFNNKKMKGNIYLDENLSIYRGKRFFDEFLNFDYEDLKNKLENVSSSKENIEIFNNLYKNIMKLNKNNLNI</sequence>
<dbReference type="InterPro" id="IPR054785">
    <property type="entry name" value="HinfI"/>
</dbReference>
<dbReference type="EC" id="3.1.21.4" evidence="6"/>
<evidence type="ECO:0000256" key="4">
    <source>
        <dbReference type="ARBA" id="ARBA00022801"/>
    </source>
</evidence>
<gene>
    <name evidence="7" type="ORF">NCTC12475_00330</name>
</gene>
<keyword evidence="3" id="KW-0255">Endonuclease</keyword>
<dbReference type="InterPro" id="IPR019045">
    <property type="entry name" value="Restrct_endonuc_II_HinfI"/>
</dbReference>
<dbReference type="AlphaFoldDB" id="A0A381DHJ7"/>
<keyword evidence="4" id="KW-0378">Hydrolase</keyword>
<dbReference type="GeneID" id="93090778"/>
<dbReference type="Pfam" id="PF09520">
    <property type="entry name" value="RE_TdeIII"/>
    <property type="match status" value="1"/>
</dbReference>
<organism evidence="7 8">
    <name type="scientific">Campylobacter sputorum subsp. sputorum</name>
    <dbReference type="NCBI Taxonomy" id="32024"/>
    <lineage>
        <taxon>Bacteria</taxon>
        <taxon>Pseudomonadati</taxon>
        <taxon>Campylobacterota</taxon>
        <taxon>Epsilonproteobacteria</taxon>
        <taxon>Campylobacterales</taxon>
        <taxon>Campylobacteraceae</taxon>
        <taxon>Campylobacter</taxon>
    </lineage>
</organism>
<name>A0A381DHJ7_9BACT</name>
<protein>
    <recommendedName>
        <fullName evidence="6">type II site-specific deoxyribonuclease</fullName>
        <ecNumber evidence="6">3.1.21.4</ecNumber>
    </recommendedName>
</protein>
<evidence type="ECO:0000313" key="7">
    <source>
        <dbReference type="EMBL" id="SUX10063.1"/>
    </source>
</evidence>
<dbReference type="OrthoDB" id="404089at2"/>
<evidence type="ECO:0000256" key="1">
    <source>
        <dbReference type="ARBA" id="ARBA00022722"/>
    </source>
</evidence>
<evidence type="ECO:0000313" key="8">
    <source>
        <dbReference type="Proteomes" id="UP000254920"/>
    </source>
</evidence>
<proteinExistence type="predicted"/>
<evidence type="ECO:0000256" key="5">
    <source>
        <dbReference type="ARBA" id="ARBA00093760"/>
    </source>
</evidence>
<evidence type="ECO:0000256" key="3">
    <source>
        <dbReference type="ARBA" id="ARBA00022759"/>
    </source>
</evidence>
<evidence type="ECO:0000256" key="2">
    <source>
        <dbReference type="ARBA" id="ARBA00022747"/>
    </source>
</evidence>
<dbReference type="RefSeq" id="WP_089182598.1">
    <property type="nucleotide sequence ID" value="NZ_CP043427.1"/>
</dbReference>
<dbReference type="REBASE" id="421846">
    <property type="entry name" value="Csp12475IIIP"/>
</dbReference>
<keyword evidence="8" id="KW-1185">Reference proteome</keyword>
<keyword evidence="1" id="KW-0540">Nuclease</keyword>